<evidence type="ECO:0000313" key="1">
    <source>
        <dbReference type="EMBL" id="CAA2102006.1"/>
    </source>
</evidence>
<protein>
    <submittedName>
        <fullName evidence="1">Uncharacterized protein</fullName>
    </submittedName>
</protein>
<gene>
    <name evidence="1" type="ORF">MBUL_01466</name>
</gene>
<dbReference type="EMBL" id="LR743504">
    <property type="protein sequence ID" value="CAA2102006.1"/>
    <property type="molecule type" value="Genomic_DNA"/>
</dbReference>
<organism evidence="1">
    <name type="scientific">Methylobacterium bullatum</name>
    <dbReference type="NCBI Taxonomy" id="570505"/>
    <lineage>
        <taxon>Bacteria</taxon>
        <taxon>Pseudomonadati</taxon>
        <taxon>Pseudomonadota</taxon>
        <taxon>Alphaproteobacteria</taxon>
        <taxon>Hyphomicrobiales</taxon>
        <taxon>Methylobacteriaceae</taxon>
        <taxon>Methylobacterium</taxon>
    </lineage>
</organism>
<dbReference type="AlphaFoldDB" id="A0A679IXW5"/>
<proteinExistence type="predicted"/>
<reference evidence="1" key="1">
    <citation type="submission" date="2019-12" db="EMBL/GenBank/DDBJ databases">
        <authorList>
            <person name="Cremers G."/>
        </authorList>
    </citation>
    <scope>NUCLEOTIDE SEQUENCE</scope>
    <source>
        <strain evidence="1">Mbul1</strain>
    </source>
</reference>
<sequence>MIIDSAYVNPADQLANFWPQLQQGDIVDNIPFTLADLSKLGLVSDQKTSGVDVSLSAIPAEAQLIAAQFEILPGIIVSQTCDLERCDRPIMIAPLRAYSYLYKTKTIGSKAFFDHIKQLANPGKFPVGFPMPPLVSLNFSLDYTIADLHMITTLAPASRNALIYRRKARLGPDLLSLFQERVANFFGRVAAPEGIYFSENHIREQFAV</sequence>
<accession>A0A679IXW5</accession>
<name>A0A679IXW5_9HYPH</name>